<name>A0ABT5U8A1_9GAMM</name>
<evidence type="ECO:0000313" key="4">
    <source>
        <dbReference type="EMBL" id="MDE1462580.1"/>
    </source>
</evidence>
<keyword evidence="1" id="KW-0229">DNA integration</keyword>
<organism evidence="4 5">
    <name type="scientific">Spartinivicinus poritis</name>
    <dbReference type="NCBI Taxonomy" id="2994640"/>
    <lineage>
        <taxon>Bacteria</taxon>
        <taxon>Pseudomonadati</taxon>
        <taxon>Pseudomonadota</taxon>
        <taxon>Gammaproteobacteria</taxon>
        <taxon>Oceanospirillales</taxon>
        <taxon>Zooshikellaceae</taxon>
        <taxon>Spartinivicinus</taxon>
    </lineage>
</organism>
<keyword evidence="2" id="KW-0233">DNA recombination</keyword>
<accession>A0ABT5U8A1</accession>
<keyword evidence="5" id="KW-1185">Reference proteome</keyword>
<dbReference type="InterPro" id="IPR050090">
    <property type="entry name" value="Tyrosine_recombinase_XerCD"/>
</dbReference>
<proteinExistence type="predicted"/>
<dbReference type="RefSeq" id="WP_274688937.1">
    <property type="nucleotide sequence ID" value="NZ_JAPMOU010000012.1"/>
</dbReference>
<dbReference type="CDD" id="cd00397">
    <property type="entry name" value="DNA_BRE_C"/>
    <property type="match status" value="1"/>
</dbReference>
<protein>
    <submittedName>
        <fullName evidence="4">Site-specific integrase</fullName>
    </submittedName>
</protein>
<evidence type="ECO:0000313" key="5">
    <source>
        <dbReference type="Proteomes" id="UP001528823"/>
    </source>
</evidence>
<reference evidence="4 5" key="1">
    <citation type="submission" date="2022-11" db="EMBL/GenBank/DDBJ databases">
        <title>Spartinivicinus poritis sp. nov., isolated from scleractinian coral Porites lutea.</title>
        <authorList>
            <person name="Zhang G."/>
            <person name="Cai L."/>
            <person name="Wei Q."/>
        </authorList>
    </citation>
    <scope>NUCLEOTIDE SEQUENCE [LARGE SCALE GENOMIC DNA]</scope>
    <source>
        <strain evidence="4 5">A2-2</strain>
    </source>
</reference>
<feature type="domain" description="Tyr recombinase" evidence="3">
    <location>
        <begin position="187"/>
        <end position="395"/>
    </location>
</feature>
<evidence type="ECO:0000256" key="2">
    <source>
        <dbReference type="ARBA" id="ARBA00023172"/>
    </source>
</evidence>
<dbReference type="PANTHER" id="PTHR30349">
    <property type="entry name" value="PHAGE INTEGRASE-RELATED"/>
    <property type="match status" value="1"/>
</dbReference>
<dbReference type="InterPro" id="IPR002104">
    <property type="entry name" value="Integrase_catalytic"/>
</dbReference>
<dbReference type="SUPFAM" id="SSF56349">
    <property type="entry name" value="DNA breaking-rejoining enzymes"/>
    <property type="match status" value="1"/>
</dbReference>
<dbReference type="PROSITE" id="PS51898">
    <property type="entry name" value="TYR_RECOMBINASE"/>
    <property type="match status" value="1"/>
</dbReference>
<dbReference type="InterPro" id="IPR011010">
    <property type="entry name" value="DNA_brk_join_enz"/>
</dbReference>
<dbReference type="Proteomes" id="UP001528823">
    <property type="component" value="Unassembled WGS sequence"/>
</dbReference>
<sequence>MNKIKQLFSILPESTSLPYFVDTTTGEVVMREAANLPFLTWPNKVPCIEANAYMLKLWSQHLSRRTRGGTVATYAKNISPLIRFCFDNQISFIELTDNRFTQFINGLSIKDKSGQIIRTTNTILNIGRRCIDFLNFIGEFHSHENFIGTMNCSIVVQRKEFSISTKARLIKKKYWHHSSFPQPSPVKTRSPISLNIIKKLKQAAIQTVDKHIRLRRKIMIYAYEVTGGRRIEIANIKTEDINEALNSSESSPLLSMITAKKGTPRLIPVPRGFLQECLFYMDFSRKRVIRKTIGIKNDHGYLFINHQTGKPLTPETMTGEMNRLCKSMSIDSSLGHGHLFRHGYITRIMVDLISRHNINNKDEFRRALLNVESLKLELQQYTGHRNTSSLDTYIDLAFHEITNYKETIDSVLLARSAEIMLDRLLQTTDEAKYHQIITRDVIDTMQEIIFQFRDNVLSTN</sequence>
<dbReference type="EMBL" id="JAPMOU010000012">
    <property type="protein sequence ID" value="MDE1462580.1"/>
    <property type="molecule type" value="Genomic_DNA"/>
</dbReference>
<evidence type="ECO:0000259" key="3">
    <source>
        <dbReference type="PROSITE" id="PS51898"/>
    </source>
</evidence>
<evidence type="ECO:0000256" key="1">
    <source>
        <dbReference type="ARBA" id="ARBA00022908"/>
    </source>
</evidence>
<dbReference type="Pfam" id="PF00589">
    <property type="entry name" value="Phage_integrase"/>
    <property type="match status" value="1"/>
</dbReference>
<dbReference type="InterPro" id="IPR013762">
    <property type="entry name" value="Integrase-like_cat_sf"/>
</dbReference>
<dbReference type="Gene3D" id="1.10.443.10">
    <property type="entry name" value="Intergrase catalytic core"/>
    <property type="match status" value="1"/>
</dbReference>
<gene>
    <name evidence="4" type="ORF">ORQ98_11425</name>
</gene>
<comment type="caution">
    <text evidence="4">The sequence shown here is derived from an EMBL/GenBank/DDBJ whole genome shotgun (WGS) entry which is preliminary data.</text>
</comment>